<evidence type="ECO:0000313" key="1">
    <source>
        <dbReference type="EMBL" id="RRN45483.1"/>
    </source>
</evidence>
<dbReference type="Pfam" id="PF03658">
    <property type="entry name" value="Ub-RnfH"/>
    <property type="match status" value="1"/>
</dbReference>
<evidence type="ECO:0000313" key="2">
    <source>
        <dbReference type="Proteomes" id="UP000270261"/>
    </source>
</evidence>
<name>A0A426FRZ9_9BURK</name>
<dbReference type="Gene3D" id="3.10.20.280">
    <property type="entry name" value="RnfH-like"/>
    <property type="match status" value="1"/>
</dbReference>
<dbReference type="Proteomes" id="UP000270261">
    <property type="component" value="Unassembled WGS sequence"/>
</dbReference>
<dbReference type="InterPro" id="IPR005346">
    <property type="entry name" value="RnfH"/>
</dbReference>
<organism evidence="1 2">
    <name type="scientific">Lautropia dentalis</name>
    <dbReference type="NCBI Taxonomy" id="2490857"/>
    <lineage>
        <taxon>Bacteria</taxon>
        <taxon>Pseudomonadati</taxon>
        <taxon>Pseudomonadota</taxon>
        <taxon>Betaproteobacteria</taxon>
        <taxon>Burkholderiales</taxon>
        <taxon>Burkholderiaceae</taxon>
        <taxon>Lautropia</taxon>
    </lineage>
</organism>
<gene>
    <name evidence="1" type="ORF">EHV23_04635</name>
</gene>
<dbReference type="AlphaFoldDB" id="A0A426FRZ9"/>
<accession>A0A426FRZ9</accession>
<keyword evidence="2" id="KW-1185">Reference proteome</keyword>
<comment type="caution">
    <text evidence="1">The sequence shown here is derived from an EMBL/GenBank/DDBJ whole genome shotgun (WGS) entry which is preliminary data.</text>
</comment>
<sequence length="181" mass="19868">MPSCRRPRNATERRALVAEHEVPSGLSVELVVQYRDEGRADQYHLQRTQHRVAAGSTIRQLLQRATLQGVPGVADVTGVAGQEASAREFASQVLDVKGRNAQDGTQSAGQMAATLIAAIEQKRLGLSRFGRRAWLDDPLHPDDRIEILCPVVADVKAARFERVTKARAARNQRPGNMKARG</sequence>
<protein>
    <submittedName>
        <fullName evidence="1">Uncharacterized protein</fullName>
    </submittedName>
</protein>
<reference evidence="1 2" key="1">
    <citation type="submission" date="2018-11" db="EMBL/GenBank/DDBJ databases">
        <title>Genome sequencing of Lautropia sp. KCOM 2505 (= ChDC F240).</title>
        <authorList>
            <person name="Kook J.-K."/>
            <person name="Park S.-N."/>
            <person name="Lim Y.K."/>
        </authorList>
    </citation>
    <scope>NUCLEOTIDE SEQUENCE [LARGE SCALE GENOMIC DNA]</scope>
    <source>
        <strain evidence="1 2">KCOM 2505</strain>
    </source>
</reference>
<proteinExistence type="predicted"/>
<dbReference type="EMBL" id="RRUE01000001">
    <property type="protein sequence ID" value="RRN45483.1"/>
    <property type="molecule type" value="Genomic_DNA"/>
</dbReference>
<dbReference type="InterPro" id="IPR037021">
    <property type="entry name" value="RnfH_sf"/>
</dbReference>